<proteinExistence type="predicted"/>
<keyword evidence="4" id="KW-1185">Reference proteome</keyword>
<feature type="compositionally biased region" description="Low complexity" evidence="2">
    <location>
        <begin position="300"/>
        <end position="312"/>
    </location>
</feature>
<evidence type="ECO:0000256" key="1">
    <source>
        <dbReference type="SAM" id="Coils"/>
    </source>
</evidence>
<dbReference type="OMA" id="KRSSFMF"/>
<sequence length="756" mass="81034">MKLQMKEKGFIKEGGRLERDQYHADKTDRWSRIIREQKEREKREQQRRLDEARKRFNEEYAERERLRLLQEEELRKVEQSKQKDPIREKMAKISEDIDRERAGKDYQMIHSKRKSPEAQKALNDLIYDAIRDTSKGIYEPHHHKNAMDLYKGSLETAKKTKLSEGTGNLSNTPSLNVEQATPHVLQPGSAQATEQNNTKTDKPSHATKSPLESIKSDKGMAGLNKPEGVISNTAGMDSKSTTALGNRSVLSGSNSFLSGADGLSPKPTGGTALNSFKDTPKFGFGSGSAVGGSHLGSGLFGHSEHSSLSGSGDKSRNSFGGSSTQMDSSSIPSTDSINLPRETMDGVQQKSQGTSFSQSSLLGKPLSSNGHLGSQSLFGSASTTGSMLFNSPGSDAVQKTSINTEQEQTLASNSTLLGLSQGIKQANQEGLDEKKSFLGTGSPANNPSRISMNDYTQSPLEAFQKRILRPSQSSDEAPSQAQSGMSSFASPSTERPSVESNSFTSRSNNPLSPAEKSPEVSRGHSEQNGLADPIGQRQSSLFTGSSFKPNSLFGQNTGHSQSSPLGSLSDRSQEPTTGTSGFSTGLGSTISTPQSAMSSRFNSLTTPPTGEAQNSSPPTGEASSLLLSNSSTGSPMNMPSTSAVQTPTRLTNTFSGSTGQMNSITNPFGGSTGNILENRQQLFSNPQGSSLFSNLSQQAPSNSSLFNNTGNSTPPQGTETPQQSIFSSNQDGNTEYVNPFAGKDTVRKRSSFMFKK</sequence>
<feature type="region of interest" description="Disordered" evidence="2">
    <location>
        <begin position="75"/>
        <end position="117"/>
    </location>
</feature>
<dbReference type="FunCoup" id="I3EH25">
    <property type="interactions" value="5"/>
</dbReference>
<evidence type="ECO:0000313" key="3">
    <source>
        <dbReference type="EMBL" id="EIJ88522.1"/>
    </source>
</evidence>
<feature type="compositionally biased region" description="Polar residues" evidence="2">
    <location>
        <begin position="188"/>
        <end position="198"/>
    </location>
</feature>
<accession>I3EH25</accession>
<name>I3EH25_NEMP3</name>
<feature type="compositionally biased region" description="Polar residues" evidence="2">
    <location>
        <begin position="230"/>
        <end position="257"/>
    </location>
</feature>
<dbReference type="STRING" id="935791.I3EH25"/>
<evidence type="ECO:0000313" key="4">
    <source>
        <dbReference type="Proteomes" id="UP000002872"/>
    </source>
</evidence>
<evidence type="ECO:0000256" key="2">
    <source>
        <dbReference type="SAM" id="MobiDB-lite"/>
    </source>
</evidence>
<feature type="compositionally biased region" description="Polar residues" evidence="2">
    <location>
        <begin position="442"/>
        <end position="459"/>
    </location>
</feature>
<feature type="region of interest" description="Disordered" evidence="2">
    <location>
        <begin position="426"/>
        <end position="742"/>
    </location>
</feature>
<feature type="compositionally biased region" description="Polar residues" evidence="2">
    <location>
        <begin position="470"/>
        <end position="511"/>
    </location>
</feature>
<organism evidence="3 4">
    <name type="scientific">Nematocida parisii (strain ERTm3)</name>
    <name type="common">Nematode killer fungus</name>
    <dbReference type="NCBI Taxonomy" id="935791"/>
    <lineage>
        <taxon>Eukaryota</taxon>
        <taxon>Fungi</taxon>
        <taxon>Fungi incertae sedis</taxon>
        <taxon>Microsporidia</taxon>
        <taxon>Nematocida</taxon>
    </lineage>
</organism>
<dbReference type="Proteomes" id="UP000002872">
    <property type="component" value="Unassembled WGS sequence"/>
</dbReference>
<reference evidence="3" key="1">
    <citation type="submission" date="2011-01" db="EMBL/GenBank/DDBJ databases">
        <title>The Genome Sequence of Nematocida parisii strain ERTm3.</title>
        <authorList>
            <consortium name="The Broad Institute Genome Sequencing Platform"/>
            <consortium name="The Broad Institute Genome Sequencing Center for Infectious Disease"/>
            <person name="Cuomo C."/>
            <person name="Troemel E."/>
            <person name="Young S.K."/>
            <person name="Zeng Q."/>
            <person name="Gargeya S."/>
            <person name="Fitzgerald M."/>
            <person name="Haas B."/>
            <person name="Abouelleil A."/>
            <person name="Alvarado L."/>
            <person name="Arachchi H.M."/>
            <person name="Berlin A."/>
            <person name="Chapman S.B."/>
            <person name="Gearin G."/>
            <person name="Goldberg J."/>
            <person name="Griggs A."/>
            <person name="Gujja S."/>
            <person name="Hansen M."/>
            <person name="Heiman D."/>
            <person name="Howarth C."/>
            <person name="Larimer J."/>
            <person name="Lui A."/>
            <person name="MacDonald P.J.P."/>
            <person name="McCowen C."/>
            <person name="Montmayeur A."/>
            <person name="Murphy C."/>
            <person name="Neiman D."/>
            <person name="Pearson M."/>
            <person name="Priest M."/>
            <person name="Roberts A."/>
            <person name="Saif S."/>
            <person name="Shea T."/>
            <person name="Sisk P."/>
            <person name="Stolte C."/>
            <person name="Sykes S."/>
            <person name="Wortman J."/>
            <person name="Nusbaum C."/>
            <person name="Birren B."/>
        </authorList>
    </citation>
    <scope>NUCLEOTIDE SEQUENCE</scope>
    <source>
        <strain evidence="3">ERTm3</strain>
    </source>
</reference>
<feature type="compositionally biased region" description="Polar residues" evidence="2">
    <location>
        <begin position="593"/>
        <end position="622"/>
    </location>
</feature>
<feature type="compositionally biased region" description="Basic and acidic residues" evidence="2">
    <location>
        <begin position="75"/>
        <end position="104"/>
    </location>
</feature>
<dbReference type="InParanoid" id="I3EH25"/>
<dbReference type="AlphaFoldDB" id="I3EH25"/>
<feature type="compositionally biased region" description="Gly residues" evidence="2">
    <location>
        <begin position="284"/>
        <end position="299"/>
    </location>
</feature>
<feature type="compositionally biased region" description="Polar residues" evidence="2">
    <location>
        <begin position="317"/>
        <end position="337"/>
    </location>
</feature>
<feature type="compositionally biased region" description="Polar residues" evidence="2">
    <location>
        <begin position="536"/>
        <end position="570"/>
    </location>
</feature>
<gene>
    <name evidence="3" type="ORF">NEQG_01212</name>
</gene>
<feature type="region of interest" description="Disordered" evidence="2">
    <location>
        <begin position="187"/>
        <end position="409"/>
    </location>
</feature>
<feature type="compositionally biased region" description="Polar residues" evidence="2">
    <location>
        <begin position="346"/>
        <end position="409"/>
    </location>
</feature>
<dbReference type="CDD" id="cd22249">
    <property type="entry name" value="UDM1_RNF168_RNF169-like"/>
    <property type="match status" value="1"/>
</dbReference>
<dbReference type="VEuPathDB" id="MicrosporidiaDB:NEQG_01212"/>
<dbReference type="HOGENOM" id="CLU_012347_0_0_1"/>
<feature type="compositionally biased region" description="Polar residues" evidence="2">
    <location>
        <begin position="632"/>
        <end position="736"/>
    </location>
</feature>
<feature type="compositionally biased region" description="Low complexity" evidence="2">
    <location>
        <begin position="576"/>
        <end position="592"/>
    </location>
</feature>
<feature type="compositionally biased region" description="Basic and acidic residues" evidence="2">
    <location>
        <begin position="516"/>
        <end position="525"/>
    </location>
</feature>
<dbReference type="OrthoDB" id="2190835at2759"/>
<feature type="coiled-coil region" evidence="1">
    <location>
        <begin position="35"/>
        <end position="69"/>
    </location>
</feature>
<keyword evidence="1" id="KW-0175">Coiled coil</keyword>
<dbReference type="EMBL" id="GL870878">
    <property type="protein sequence ID" value="EIJ88522.1"/>
    <property type="molecule type" value="Genomic_DNA"/>
</dbReference>
<protein>
    <submittedName>
        <fullName evidence="3">Uncharacterized protein</fullName>
    </submittedName>
</protein>